<sequence>MRAAARSSPAGPDEALCGRAVGFQTPAKSTWSPECPVAPSCAPWHASAESPLMAASPPAPTTGMPFVVPPGLVPTAEAHLVQTPLLHLYVYLLDKVLSGTLVLTTKTGARAAVSFEDGTPTRVMDVAGTRYAERMPLERAMIKLCELEPETRYAFYAGQDLLAERGAEVPRVEPLAVIMAGARAFVGAPQAEATLGRIEDVPMGIATGAAPERFRLTPEERALVERLRKQRTTLADLARTSGVPPRIVRGVVYGMTITRHLDFGGSTRPPVGLERVAAARAAMVSDPQGWRPTTGTTGLLMDQTGLRPRDVVARAGDTSTAPLQAVRREGTGPLQAVQRASDMTGPMPQVPPQAAPPNNEKRRAEVEAKLAAAPNEDHFQMLGVPRETTSIDVRNAYFKLALLYHPDKLPKDLHDLKPRVARLFAAINAAYEALKDDTGRAQYLASLDAGTVDEQAKVERVVNAALEFEKAEVFLRKNDLAACEACVRRAVSADPEQPAYTALLAWVVASRRPLPPVPEEGKTNNVYDDCITQLDGVLKVEPDYEKALLYRARLLKLAGRIHQAYRDFKRVTVVSPKNIEATREVRLYEMRHPPEDDGPGSNPAGRGLLGKLFPKKR</sequence>
<dbReference type="GO" id="GO:0051087">
    <property type="term" value="F:protein-folding chaperone binding"/>
    <property type="evidence" value="ECO:0007669"/>
    <property type="project" value="TreeGrafter"/>
</dbReference>
<dbReference type="InterPro" id="IPR018253">
    <property type="entry name" value="DnaJ_domain_CS"/>
</dbReference>
<evidence type="ECO:0000256" key="2">
    <source>
        <dbReference type="ARBA" id="ARBA00022729"/>
    </source>
</evidence>
<dbReference type="Gene3D" id="1.25.40.10">
    <property type="entry name" value="Tetratricopeptide repeat domain"/>
    <property type="match status" value="1"/>
</dbReference>
<dbReference type="PRINTS" id="PR00625">
    <property type="entry name" value="JDOMAIN"/>
</dbReference>
<dbReference type="PANTHER" id="PTHR44140:SF2">
    <property type="entry name" value="LD25575P"/>
    <property type="match status" value="1"/>
</dbReference>
<dbReference type="AlphaFoldDB" id="A0A4U1J8P6"/>
<dbReference type="InterPro" id="IPR001623">
    <property type="entry name" value="DnaJ_domain"/>
</dbReference>
<dbReference type="InterPro" id="IPR019734">
    <property type="entry name" value="TPR_rpt"/>
</dbReference>
<dbReference type="InterPro" id="IPR051727">
    <property type="entry name" value="DnaJ_C3_Co-chaperones"/>
</dbReference>
<feature type="region of interest" description="Disordered" evidence="4">
    <location>
        <begin position="591"/>
        <end position="617"/>
    </location>
</feature>
<feature type="region of interest" description="Disordered" evidence="4">
    <location>
        <begin position="342"/>
        <end position="365"/>
    </location>
</feature>
<feature type="domain" description="J" evidence="5">
    <location>
        <begin position="377"/>
        <end position="447"/>
    </location>
</feature>
<gene>
    <name evidence="6" type="ORF">E8A74_24580</name>
</gene>
<reference evidence="6 7" key="1">
    <citation type="submission" date="2019-04" db="EMBL/GenBank/DDBJ databases">
        <authorList>
            <person name="Li Y."/>
            <person name="Wang J."/>
        </authorList>
    </citation>
    <scope>NUCLEOTIDE SEQUENCE [LARGE SCALE GENOMIC DNA]</scope>
    <source>
        <strain evidence="6 7">DSM 14668</strain>
    </source>
</reference>
<organism evidence="6 7">
    <name type="scientific">Polyangium fumosum</name>
    <dbReference type="NCBI Taxonomy" id="889272"/>
    <lineage>
        <taxon>Bacteria</taxon>
        <taxon>Pseudomonadati</taxon>
        <taxon>Myxococcota</taxon>
        <taxon>Polyangia</taxon>
        <taxon>Polyangiales</taxon>
        <taxon>Polyangiaceae</taxon>
        <taxon>Polyangium</taxon>
    </lineage>
</organism>
<dbReference type="SMART" id="SM00028">
    <property type="entry name" value="TPR"/>
    <property type="match status" value="2"/>
</dbReference>
<dbReference type="Gene3D" id="1.10.287.110">
    <property type="entry name" value="DnaJ domain"/>
    <property type="match status" value="1"/>
</dbReference>
<dbReference type="SUPFAM" id="SSF46565">
    <property type="entry name" value="Chaperone J-domain"/>
    <property type="match status" value="1"/>
</dbReference>
<evidence type="ECO:0000256" key="1">
    <source>
        <dbReference type="ARBA" id="ARBA00004240"/>
    </source>
</evidence>
<dbReference type="PANTHER" id="PTHR44140">
    <property type="entry name" value="LD25575P"/>
    <property type="match status" value="1"/>
</dbReference>
<evidence type="ECO:0000259" key="5">
    <source>
        <dbReference type="PROSITE" id="PS50076"/>
    </source>
</evidence>
<dbReference type="GO" id="GO:0034975">
    <property type="term" value="P:protein folding in endoplasmic reticulum"/>
    <property type="evidence" value="ECO:0007669"/>
    <property type="project" value="TreeGrafter"/>
</dbReference>
<proteinExistence type="predicted"/>
<accession>A0A4U1J8P6</accession>
<evidence type="ECO:0000256" key="3">
    <source>
        <dbReference type="ARBA" id="ARBA00022824"/>
    </source>
</evidence>
<dbReference type="SMART" id="SM00271">
    <property type="entry name" value="DnaJ"/>
    <property type="match status" value="1"/>
</dbReference>
<keyword evidence="3" id="KW-0256">Endoplasmic reticulum</keyword>
<protein>
    <recommendedName>
        <fullName evidence="5">J domain-containing protein</fullName>
    </recommendedName>
</protein>
<dbReference type="PROSITE" id="PS00636">
    <property type="entry name" value="DNAJ_1"/>
    <property type="match status" value="1"/>
</dbReference>
<evidence type="ECO:0000313" key="7">
    <source>
        <dbReference type="Proteomes" id="UP000309215"/>
    </source>
</evidence>
<evidence type="ECO:0000313" key="6">
    <source>
        <dbReference type="EMBL" id="TKD03771.1"/>
    </source>
</evidence>
<name>A0A4U1J8P6_9BACT</name>
<keyword evidence="2" id="KW-0732">Signal</keyword>
<dbReference type="GO" id="GO:0051787">
    <property type="term" value="F:misfolded protein binding"/>
    <property type="evidence" value="ECO:0007669"/>
    <property type="project" value="TreeGrafter"/>
</dbReference>
<comment type="caution">
    <text evidence="6">The sequence shown here is derived from an EMBL/GenBank/DDBJ whole genome shotgun (WGS) entry which is preliminary data.</text>
</comment>
<comment type="subcellular location">
    <subcellularLocation>
        <location evidence="1">Endoplasmic reticulum</location>
    </subcellularLocation>
</comment>
<dbReference type="InterPro" id="IPR036869">
    <property type="entry name" value="J_dom_sf"/>
</dbReference>
<dbReference type="OrthoDB" id="5489610at2"/>
<keyword evidence="7" id="KW-1185">Reference proteome</keyword>
<dbReference type="InterPro" id="IPR011990">
    <property type="entry name" value="TPR-like_helical_dom_sf"/>
</dbReference>
<dbReference type="PROSITE" id="PS50076">
    <property type="entry name" value="DNAJ_2"/>
    <property type="match status" value="1"/>
</dbReference>
<evidence type="ECO:0000256" key="4">
    <source>
        <dbReference type="SAM" id="MobiDB-lite"/>
    </source>
</evidence>
<dbReference type="EMBL" id="SSMQ01000027">
    <property type="protein sequence ID" value="TKD03771.1"/>
    <property type="molecule type" value="Genomic_DNA"/>
</dbReference>
<feature type="region of interest" description="Disordered" evidence="4">
    <location>
        <begin position="316"/>
        <end position="335"/>
    </location>
</feature>
<dbReference type="CDD" id="cd06257">
    <property type="entry name" value="DnaJ"/>
    <property type="match status" value="1"/>
</dbReference>
<dbReference type="Proteomes" id="UP000309215">
    <property type="component" value="Unassembled WGS sequence"/>
</dbReference>
<dbReference type="SUPFAM" id="SSF48452">
    <property type="entry name" value="TPR-like"/>
    <property type="match status" value="1"/>
</dbReference>
<dbReference type="Pfam" id="PF00226">
    <property type="entry name" value="DnaJ"/>
    <property type="match status" value="1"/>
</dbReference>